<dbReference type="PANTHER" id="PTHR15907">
    <property type="entry name" value="DUF614 FAMILY PROTEIN-RELATED"/>
    <property type="match status" value="1"/>
</dbReference>
<dbReference type="InterPro" id="IPR006461">
    <property type="entry name" value="PLAC_motif_containing"/>
</dbReference>
<dbReference type="GeneID" id="109003968"/>
<evidence type="ECO:0000313" key="2">
    <source>
        <dbReference type="RefSeq" id="XP_018837856.1"/>
    </source>
</evidence>
<proteinExistence type="predicted"/>
<keyword evidence="1" id="KW-1185">Reference proteome</keyword>
<dbReference type="Proteomes" id="UP000235220">
    <property type="component" value="Chromosome 13"/>
</dbReference>
<accession>A0A2I4G1T2</accession>
<dbReference type="Gramene" id="Jr13_22660_p1">
    <property type="protein sequence ID" value="cds.Jr13_22660_p1"/>
    <property type="gene ID" value="Jr13_22660"/>
</dbReference>
<dbReference type="OrthoDB" id="1045822at2759"/>
<dbReference type="NCBIfam" id="TIGR01571">
    <property type="entry name" value="A_thal_Cys_rich"/>
    <property type="match status" value="1"/>
</dbReference>
<name>A0A2I4G1T2_JUGRE</name>
<gene>
    <name evidence="2" type="primary">LOC109003968</name>
</gene>
<dbReference type="AlphaFoldDB" id="A0A2I4G1T2"/>
<sequence>MYSSSNPEGYDPEFSDEQHIFVEDTTNSTGIPVSSDSQQYDDSSSFKPAVFRVQSRVRGPWSSGLCDCFTDKKTCCVTFWCPCITFGQIAEIVDKGSTSCGANGALYALICCVICCPSLYSCFYRSKMRQQYLLRETPCGDCLVHCFCEQCALCQEHRELKTRGFDMTIGWHGNVEQRNRGVTAAMKAPMAEAGMNR</sequence>
<dbReference type="Pfam" id="PF04749">
    <property type="entry name" value="PLAC8"/>
    <property type="match status" value="1"/>
</dbReference>
<dbReference type="RefSeq" id="XP_018837856.1">
    <property type="nucleotide sequence ID" value="XM_018982311.2"/>
</dbReference>
<reference evidence="2" key="1">
    <citation type="submission" date="2025-08" db="UniProtKB">
        <authorList>
            <consortium name="RefSeq"/>
        </authorList>
    </citation>
    <scope>IDENTIFICATION</scope>
    <source>
        <tissue evidence="2">Leaves</tissue>
    </source>
</reference>
<dbReference type="FunCoup" id="A0A2I4G1T2">
    <property type="interactions" value="271"/>
</dbReference>
<dbReference type="KEGG" id="jre:109003968"/>
<protein>
    <submittedName>
        <fullName evidence="2">Protein PLANT CADMIUM RESISTANCE 2-like</fullName>
    </submittedName>
</protein>
<organism evidence="1 2">
    <name type="scientific">Juglans regia</name>
    <name type="common">English walnut</name>
    <dbReference type="NCBI Taxonomy" id="51240"/>
    <lineage>
        <taxon>Eukaryota</taxon>
        <taxon>Viridiplantae</taxon>
        <taxon>Streptophyta</taxon>
        <taxon>Embryophyta</taxon>
        <taxon>Tracheophyta</taxon>
        <taxon>Spermatophyta</taxon>
        <taxon>Magnoliopsida</taxon>
        <taxon>eudicotyledons</taxon>
        <taxon>Gunneridae</taxon>
        <taxon>Pentapetalae</taxon>
        <taxon>rosids</taxon>
        <taxon>fabids</taxon>
        <taxon>Fagales</taxon>
        <taxon>Juglandaceae</taxon>
        <taxon>Juglans</taxon>
    </lineage>
</organism>
<evidence type="ECO:0000313" key="1">
    <source>
        <dbReference type="Proteomes" id="UP000235220"/>
    </source>
</evidence>
<dbReference type="STRING" id="51240.A0A2I4G1T2"/>